<dbReference type="AlphaFoldDB" id="A0A1I7D9D4"/>
<dbReference type="Proteomes" id="UP000183371">
    <property type="component" value="Unassembled WGS sequence"/>
</dbReference>
<accession>A0A1I7D9D4</accession>
<evidence type="ECO:0000313" key="3">
    <source>
        <dbReference type="Proteomes" id="UP000183371"/>
    </source>
</evidence>
<name>A0A1I7D9D4_9HYPH</name>
<gene>
    <name evidence="2" type="ORF">SAMN05444141_10818</name>
</gene>
<dbReference type="RefSeq" id="WP_128647370.1">
    <property type="nucleotide sequence ID" value="NZ_FPBD01000008.1"/>
</dbReference>
<reference evidence="3" key="1">
    <citation type="submission" date="2016-10" db="EMBL/GenBank/DDBJ databases">
        <authorList>
            <person name="Varghese N."/>
            <person name="Submissions S."/>
        </authorList>
    </citation>
    <scope>NUCLEOTIDE SEQUENCE [LARGE SCALE GENOMIC DNA]</scope>
    <source>
        <strain evidence="3">DSM 17465</strain>
    </source>
</reference>
<proteinExistence type="predicted"/>
<protein>
    <submittedName>
        <fullName evidence="2">Uncharacterized protein</fullName>
    </submittedName>
</protein>
<organism evidence="2 3">
    <name type="scientific">Pseudovibrio denitrificans</name>
    <dbReference type="NCBI Taxonomy" id="258256"/>
    <lineage>
        <taxon>Bacteria</taxon>
        <taxon>Pseudomonadati</taxon>
        <taxon>Pseudomonadota</taxon>
        <taxon>Alphaproteobacteria</taxon>
        <taxon>Hyphomicrobiales</taxon>
        <taxon>Stappiaceae</taxon>
        <taxon>Pseudovibrio</taxon>
    </lineage>
</organism>
<sequence length="613" mass="68601">MTLGVSSSQHPSITPAQGNHSSSIPSGQQNAVETVSHKQAELKKDVAHVLHDASKVLSAEVIKETNRTSPSIFGVKALYKVVSTVISKIEHFLHAEKGSIEGKIFKTSEYFQDLQGLKQDLGKLNDALRDLDNLTADIKQGIVDVKSAKELLVAKLQAIETATDACQCNIRYDHAEHDNPVESDSRDKFLGEVVRVISSISGTAFQEAQAISEQEFATTAELLSALGRSDFSEALSEAISHENVKLSDLNDYTLLENKAKSTLQQAEKLFENVRDVSFEDAPPTYQSLQLQDLRAAANQLDDEIQLQNQDLYRQKLYSEDRHEHLSLQTNELNELIRKVEHKIEPTIPEEVSAPPKEDRVRYGSAHTTATHRSNVDAREKPAGVNPDFYCEKQQSQYCLKHALNACLGFEAVTVDDLVDQQVAGFIEGYKQKSEEAFLREASNYLRRKPADLQREFHRDPLKLYRETAAAEFAMFNGHSPADHIRRHGSQANFGVDIINAKRDTLGVPEFKSTWLIEPKDEAKLNQNVASLTKIIGETDRLVFGQGGHFVALRKNEHGDWFEVDSLSDGAKRVDPVEYYKTRVARDGTVPILHFSAEVTFQKEEGLSSNRFYA</sequence>
<keyword evidence="3" id="KW-1185">Reference proteome</keyword>
<feature type="compositionally biased region" description="Polar residues" evidence="1">
    <location>
        <begin position="1"/>
        <end position="33"/>
    </location>
</feature>
<feature type="region of interest" description="Disordered" evidence="1">
    <location>
        <begin position="1"/>
        <end position="37"/>
    </location>
</feature>
<evidence type="ECO:0000256" key="1">
    <source>
        <dbReference type="SAM" id="MobiDB-lite"/>
    </source>
</evidence>
<dbReference type="EMBL" id="FPBD01000008">
    <property type="protein sequence ID" value="SFU08312.1"/>
    <property type="molecule type" value="Genomic_DNA"/>
</dbReference>
<evidence type="ECO:0000313" key="2">
    <source>
        <dbReference type="EMBL" id="SFU08312.1"/>
    </source>
</evidence>